<dbReference type="SMART" id="SM00530">
    <property type="entry name" value="HTH_XRE"/>
    <property type="match status" value="1"/>
</dbReference>
<dbReference type="RefSeq" id="WP_106076500.1">
    <property type="nucleotide sequence ID" value="NZ_MTBD01000020.1"/>
</dbReference>
<evidence type="ECO:0000259" key="3">
    <source>
        <dbReference type="PROSITE" id="PS50943"/>
    </source>
</evidence>
<dbReference type="CDD" id="cd00093">
    <property type="entry name" value="HTH_XRE"/>
    <property type="match status" value="1"/>
</dbReference>
<dbReference type="InterPro" id="IPR010359">
    <property type="entry name" value="IrrE_HExxH"/>
</dbReference>
<evidence type="ECO:0000256" key="1">
    <source>
        <dbReference type="ARBA" id="ARBA00007227"/>
    </source>
</evidence>
<dbReference type="InterPro" id="IPR052345">
    <property type="entry name" value="Rad_response_metalloprotease"/>
</dbReference>
<dbReference type="Pfam" id="PF01381">
    <property type="entry name" value="HTH_3"/>
    <property type="match status" value="1"/>
</dbReference>
<dbReference type="OrthoDB" id="9794834at2"/>
<comment type="caution">
    <text evidence="4">The sequence shown here is derived from an EMBL/GenBank/DDBJ whole genome shotgun (WGS) entry which is preliminary data.</text>
</comment>
<feature type="region of interest" description="Disordered" evidence="2">
    <location>
        <begin position="382"/>
        <end position="404"/>
    </location>
</feature>
<organism evidence="4 5">
    <name type="scientific">Chromobacterium amazonense</name>
    <dbReference type="NCBI Taxonomy" id="1382803"/>
    <lineage>
        <taxon>Bacteria</taxon>
        <taxon>Pseudomonadati</taxon>
        <taxon>Pseudomonadota</taxon>
        <taxon>Betaproteobacteria</taxon>
        <taxon>Neisseriales</taxon>
        <taxon>Chromobacteriaceae</taxon>
        <taxon>Chromobacterium</taxon>
    </lineage>
</organism>
<dbReference type="EMBL" id="MTBD01000020">
    <property type="protein sequence ID" value="PRP71009.1"/>
    <property type="molecule type" value="Genomic_DNA"/>
</dbReference>
<comment type="similarity">
    <text evidence="1">Belongs to the short-chain fatty acyl-CoA assimilation regulator (ScfR) family.</text>
</comment>
<dbReference type="Pfam" id="PF06114">
    <property type="entry name" value="Peptidase_M78"/>
    <property type="match status" value="1"/>
</dbReference>
<evidence type="ECO:0000256" key="2">
    <source>
        <dbReference type="SAM" id="MobiDB-lite"/>
    </source>
</evidence>
<dbReference type="Proteomes" id="UP000239469">
    <property type="component" value="Unassembled WGS sequence"/>
</dbReference>
<sequence length="404" mass="44806">MRIGVKGFQGARLTQARAARAMTQTALAKASGISSPSISKWEKGDQMPEFAALEKVAAVLSLPTTWFLTPVPELGNRTFFFRSNASLAAAGRAIAKTRLEWLAEISLCIQEWVGWPEVKIPARLSRKDALTITDAEIENLAMDCRKLWKLGNGPIQHVMNTVEAAGIIITREALGYIKMDGVSSWFDADQRPYMFISADKTSAVRNRFDVAHELAHILMHSELKQEDEELHHNELERQAHLFASAFLLPAESIAHSLSYPTLDTLLTLKQKWKVSIGALIMRAKSLDLIDDAYATRLWKNYSARGWRKGEPLDDILPSETPYLMPMGVKMLLDQGGFSKPILIEKLGLSAADIEQLCSLPEGFLSSEPAKVIPLNSPVFRGTPKSSMLPDSPSKVVPLNQRKSN</sequence>
<protein>
    <recommendedName>
        <fullName evidence="3">HTH cro/C1-type domain-containing protein</fullName>
    </recommendedName>
</protein>
<dbReference type="Gene3D" id="1.10.10.2910">
    <property type="match status" value="1"/>
</dbReference>
<dbReference type="PANTHER" id="PTHR43236:SF1">
    <property type="entry name" value="BLL7220 PROTEIN"/>
    <property type="match status" value="1"/>
</dbReference>
<evidence type="ECO:0000313" key="5">
    <source>
        <dbReference type="Proteomes" id="UP000239469"/>
    </source>
</evidence>
<feature type="domain" description="HTH cro/C1-type" evidence="3">
    <location>
        <begin position="13"/>
        <end position="67"/>
    </location>
</feature>
<name>A0A2S9X5K9_9NEIS</name>
<dbReference type="AlphaFoldDB" id="A0A2S9X5K9"/>
<dbReference type="PROSITE" id="PS50943">
    <property type="entry name" value="HTH_CROC1"/>
    <property type="match status" value="1"/>
</dbReference>
<proteinExistence type="inferred from homology"/>
<dbReference type="GO" id="GO:0003677">
    <property type="term" value="F:DNA binding"/>
    <property type="evidence" value="ECO:0007669"/>
    <property type="project" value="InterPro"/>
</dbReference>
<dbReference type="InterPro" id="IPR001387">
    <property type="entry name" value="Cro/C1-type_HTH"/>
</dbReference>
<evidence type="ECO:0000313" key="4">
    <source>
        <dbReference type="EMBL" id="PRP71009.1"/>
    </source>
</evidence>
<accession>A0A2S9X5K9</accession>
<reference evidence="4 5" key="1">
    <citation type="submission" date="2017-01" db="EMBL/GenBank/DDBJ databases">
        <title>New insights into the genetic diversity of Chromobacterium isolated from tropical freshwater lake.</title>
        <authorList>
            <person name="Santos A.B."/>
            <person name="Nascimento A.M."/>
            <person name="Da Silva P.C."/>
        </authorList>
    </citation>
    <scope>NUCLEOTIDE SEQUENCE [LARGE SCALE GENOMIC DNA]</scope>
    <source>
        <strain evidence="4 5">56AF</strain>
    </source>
</reference>
<gene>
    <name evidence="4" type="ORF">BUE93_08620</name>
</gene>
<dbReference type="Gene3D" id="1.10.260.40">
    <property type="entry name" value="lambda repressor-like DNA-binding domains"/>
    <property type="match status" value="1"/>
</dbReference>
<dbReference type="SUPFAM" id="SSF47413">
    <property type="entry name" value="lambda repressor-like DNA-binding domains"/>
    <property type="match status" value="1"/>
</dbReference>
<dbReference type="InterPro" id="IPR010982">
    <property type="entry name" value="Lambda_DNA-bd_dom_sf"/>
</dbReference>
<dbReference type="PANTHER" id="PTHR43236">
    <property type="entry name" value="ANTITOXIN HIGA1"/>
    <property type="match status" value="1"/>
</dbReference>